<dbReference type="EMBL" id="UYSU01040474">
    <property type="protein sequence ID" value="VDM02334.1"/>
    <property type="molecule type" value="Genomic_DNA"/>
</dbReference>
<dbReference type="Pfam" id="PF07701">
    <property type="entry name" value="HNOBA"/>
    <property type="match status" value="2"/>
</dbReference>
<dbReference type="PANTHER" id="PTHR45655">
    <property type="entry name" value="GUANYLATE CYCLASE SOLUBLE SUBUNIT BETA-2"/>
    <property type="match status" value="1"/>
</dbReference>
<dbReference type="PROSITE" id="PS50125">
    <property type="entry name" value="GUANYLATE_CYCLASE_2"/>
    <property type="match status" value="1"/>
</dbReference>
<feature type="coiled-coil region" evidence="8">
    <location>
        <begin position="316"/>
        <end position="353"/>
    </location>
</feature>
<protein>
    <recommendedName>
        <fullName evidence="2">guanylate cyclase</fullName>
        <ecNumber evidence="2">4.6.1.2</ecNumber>
    </recommendedName>
</protein>
<proteinExistence type="predicted"/>
<evidence type="ECO:0000256" key="2">
    <source>
        <dbReference type="ARBA" id="ARBA00012202"/>
    </source>
</evidence>
<dbReference type="STRING" id="70667.A0A183THK0"/>
<dbReference type="InterPro" id="IPR001054">
    <property type="entry name" value="A/G_cyclase"/>
</dbReference>
<comment type="subcellular location">
    <subcellularLocation>
        <location evidence="1">Cytoplasm</location>
    </subcellularLocation>
</comment>
<dbReference type="SUPFAM" id="SSF111126">
    <property type="entry name" value="Ligand-binding domain in the NO signalling and Golgi transport"/>
    <property type="match status" value="1"/>
</dbReference>
<dbReference type="WBParaSite" id="SSLN_0001655101-mRNA-1">
    <property type="protein sequence ID" value="SSLN_0001655101-mRNA-1"/>
    <property type="gene ID" value="SSLN_0001655101"/>
</dbReference>
<evidence type="ECO:0000256" key="4">
    <source>
        <dbReference type="ARBA" id="ARBA00022741"/>
    </source>
</evidence>
<evidence type="ECO:0000256" key="8">
    <source>
        <dbReference type="SAM" id="Coils"/>
    </source>
</evidence>
<keyword evidence="3" id="KW-0963">Cytoplasm</keyword>
<evidence type="ECO:0000313" key="10">
    <source>
        <dbReference type="EMBL" id="VDM02334.1"/>
    </source>
</evidence>
<dbReference type="InterPro" id="IPR011645">
    <property type="entry name" value="HNOB_dom_associated"/>
</dbReference>
<reference evidence="10 11" key="2">
    <citation type="submission" date="2018-11" db="EMBL/GenBank/DDBJ databases">
        <authorList>
            <consortium name="Pathogen Informatics"/>
        </authorList>
    </citation>
    <scope>NUCLEOTIDE SEQUENCE [LARGE SCALE GENOMIC DNA]</scope>
    <source>
        <strain evidence="10 11">NST_G2</strain>
    </source>
</reference>
<gene>
    <name evidence="10" type="ORF">SSLN_LOCUS15948</name>
</gene>
<dbReference type="Gene3D" id="3.90.1520.10">
    <property type="entry name" value="H-NOX domain"/>
    <property type="match status" value="1"/>
</dbReference>
<dbReference type="GO" id="GO:0004383">
    <property type="term" value="F:guanylate cyclase activity"/>
    <property type="evidence" value="ECO:0007669"/>
    <property type="project" value="UniProtKB-EC"/>
</dbReference>
<dbReference type="InterPro" id="IPR024096">
    <property type="entry name" value="NO_sig/Golgi_transp_ligand-bd"/>
</dbReference>
<dbReference type="InterPro" id="IPR038158">
    <property type="entry name" value="H-NOX_domain_sf"/>
</dbReference>
<dbReference type="GO" id="GO:0005525">
    <property type="term" value="F:GTP binding"/>
    <property type="evidence" value="ECO:0007669"/>
    <property type="project" value="UniProtKB-KW"/>
</dbReference>
<evidence type="ECO:0000256" key="3">
    <source>
        <dbReference type="ARBA" id="ARBA00022490"/>
    </source>
</evidence>
<dbReference type="Gene3D" id="6.10.250.780">
    <property type="match status" value="1"/>
</dbReference>
<dbReference type="Gene3D" id="3.30.450.260">
    <property type="entry name" value="Haem NO binding associated domain"/>
    <property type="match status" value="1"/>
</dbReference>
<dbReference type="SUPFAM" id="SSF55073">
    <property type="entry name" value="Nucleotide cyclase"/>
    <property type="match status" value="1"/>
</dbReference>
<keyword evidence="4" id="KW-0547">Nucleotide-binding</keyword>
<evidence type="ECO:0000313" key="12">
    <source>
        <dbReference type="WBParaSite" id="SSLN_0001655101-mRNA-1"/>
    </source>
</evidence>
<dbReference type="Pfam" id="PF07700">
    <property type="entry name" value="HNOB"/>
    <property type="match status" value="1"/>
</dbReference>
<evidence type="ECO:0000256" key="5">
    <source>
        <dbReference type="ARBA" id="ARBA00023134"/>
    </source>
</evidence>
<dbReference type="GO" id="GO:0020037">
    <property type="term" value="F:heme binding"/>
    <property type="evidence" value="ECO:0007669"/>
    <property type="project" value="InterPro"/>
</dbReference>
<dbReference type="CDD" id="cd07302">
    <property type="entry name" value="CHD"/>
    <property type="match status" value="1"/>
</dbReference>
<sequence>MYGLLLKALRAYVEDVFEDDLWSRVAISANCEGYDFNEIKSYAEELFQDCARAISEETSVPFDEVMFNIGSFFLCFLLRSRYSKMLKVLGRNLGEFFSELNNLHRHMHFKFPEMVAPFFTCASEYASGLTLQYGSTRKGYVHYTRGIITGIAKMFDQPVDVEVVHQTEMSAIFRLHYKGKVASALDDRFRLPATVFFEIFPFSILLDRILNIKTAGMGVLRVDPTIIKKQFSDCFAISSPFIELTWENVCHVLFCTLIAYFVTQQHCVRCVPQGPNRTEVYRLRDVSDMIAVGLSLEDLSLHDSSRHRVLIGEQQSAELKLALREEQAKTKELEAITQRAEEENKRAENLLYRMLPQKIAMGLRKGIRPVGMSEHFENVTILFTDIVAFTVICSKLEPIEVVSMLSDLFAKFDELTTKYGVYKVETIGDAYMIASGCPEPTKLHAAFVAEVSFALKETTEQTPNPTASPPENLKIRIGELCKGCWMFLTSIDVGGFSEHCVPRWT</sequence>
<dbReference type="EC" id="4.6.1.2" evidence="2"/>
<evidence type="ECO:0000313" key="11">
    <source>
        <dbReference type="Proteomes" id="UP000275846"/>
    </source>
</evidence>
<dbReference type="Gene3D" id="3.30.70.1230">
    <property type="entry name" value="Nucleotide cyclase"/>
    <property type="match status" value="1"/>
</dbReference>
<dbReference type="GO" id="GO:0019934">
    <property type="term" value="P:cGMP-mediated signaling"/>
    <property type="evidence" value="ECO:0007669"/>
    <property type="project" value="TreeGrafter"/>
</dbReference>
<keyword evidence="8" id="KW-0175">Coiled coil</keyword>
<dbReference type="GO" id="GO:0008074">
    <property type="term" value="C:guanylate cyclase complex, soluble"/>
    <property type="evidence" value="ECO:0007669"/>
    <property type="project" value="TreeGrafter"/>
</dbReference>
<dbReference type="SMART" id="SM00044">
    <property type="entry name" value="CYCc"/>
    <property type="match status" value="1"/>
</dbReference>
<dbReference type="GO" id="GO:0070482">
    <property type="term" value="P:response to oxygen levels"/>
    <property type="evidence" value="ECO:0007669"/>
    <property type="project" value="TreeGrafter"/>
</dbReference>
<dbReference type="InterPro" id="IPR011644">
    <property type="entry name" value="Heme_NO-bd"/>
</dbReference>
<reference evidence="12" key="1">
    <citation type="submission" date="2016-06" db="UniProtKB">
        <authorList>
            <consortium name="WormBaseParasite"/>
        </authorList>
    </citation>
    <scope>IDENTIFICATION</scope>
</reference>
<feature type="domain" description="Guanylate cyclase" evidence="9">
    <location>
        <begin position="380"/>
        <end position="478"/>
    </location>
</feature>
<evidence type="ECO:0000259" key="9">
    <source>
        <dbReference type="PROSITE" id="PS50125"/>
    </source>
</evidence>
<keyword evidence="5" id="KW-0342">GTP-binding</keyword>
<name>A0A183THK0_SCHSO</name>
<keyword evidence="11" id="KW-1185">Reference proteome</keyword>
<organism evidence="12">
    <name type="scientific">Schistocephalus solidus</name>
    <name type="common">Tapeworm</name>
    <dbReference type="NCBI Taxonomy" id="70667"/>
    <lineage>
        <taxon>Eukaryota</taxon>
        <taxon>Metazoa</taxon>
        <taxon>Spiralia</taxon>
        <taxon>Lophotrochozoa</taxon>
        <taxon>Platyhelminthes</taxon>
        <taxon>Cestoda</taxon>
        <taxon>Eucestoda</taxon>
        <taxon>Diphyllobothriidea</taxon>
        <taxon>Diphyllobothriidae</taxon>
        <taxon>Schistocephalus</taxon>
    </lineage>
</organism>
<dbReference type="Pfam" id="PF00211">
    <property type="entry name" value="Guanylate_cyc"/>
    <property type="match status" value="1"/>
</dbReference>
<evidence type="ECO:0000256" key="1">
    <source>
        <dbReference type="ARBA" id="ARBA00004496"/>
    </source>
</evidence>
<evidence type="ECO:0000256" key="6">
    <source>
        <dbReference type="ARBA" id="ARBA00023239"/>
    </source>
</evidence>
<dbReference type="AlphaFoldDB" id="A0A183THK0"/>
<accession>A0A183THK0</accession>
<keyword evidence="6" id="KW-0456">Lyase</keyword>
<dbReference type="InterPro" id="IPR029787">
    <property type="entry name" value="Nucleotide_cyclase"/>
</dbReference>
<dbReference type="PANTHER" id="PTHR45655:SF13">
    <property type="entry name" value="SOLUBLE GUANYLATE CYCLASE GCY-32-RELATED"/>
    <property type="match status" value="1"/>
</dbReference>
<evidence type="ECO:0000256" key="7">
    <source>
        <dbReference type="ARBA" id="ARBA00023293"/>
    </source>
</evidence>
<dbReference type="Proteomes" id="UP000275846">
    <property type="component" value="Unassembled WGS sequence"/>
</dbReference>
<keyword evidence="7" id="KW-0141">cGMP biosynthesis</keyword>
<dbReference type="OrthoDB" id="6127067at2759"/>
<dbReference type="InterPro" id="IPR042463">
    <property type="entry name" value="HNOB_dom_associated_sf"/>
</dbReference>